<evidence type="ECO:0000313" key="2">
    <source>
        <dbReference type="Proteomes" id="UP000216998"/>
    </source>
</evidence>
<dbReference type="OrthoDB" id="112232at2"/>
<sequence length="554" mass="59306">MAKTYIDRLKTSLYGTPFTRGKQAAEKGRLTKAVDIWLGAAQEGDADCQLAVAEAVWQGQGALRDLRMAMHWYQKAADAGKAAAQARLAAIYATGVGNAPSKKDSVKDDSGPLVVVRDRAKARHWARLASEQGHIEAQVLLGWLCSMADDPEGRDVSQAIEWYSRAAEQGNATGMVGLAGLISVGEVPGQGPEDAYALYRRAAEQGNKTAFYYLGSSLLSGTGVTADPEEGRKWLLRAAGEGVPGAMRMLGQIYLKGIGNQPVDIGQAETWFRRGAVKGDVESMVFIADLHALGKAHIPNPAEAIVWYAAAMEAGFAPAMTAMGLAHLEGKGVPKDPVRATDLFARAADKHLEARFQLGLSYLLGRGVPADPAQAAQHLLMAAELGHPDATYNYGTLLYHGNGVPQDRKAAFDYYILSAERGSASGQFRVAHAMTLGRELPLNNDRALELFAASAAQGHVSSQINLARMTLLYRPQDHATLVKVRAQLQEPAEAGVMEAMTMLAELLWRMDQDATGAQLWLDRSAALGDPLAAYVRNMITSANPTARALTASGT</sequence>
<proteinExistence type="predicted"/>
<comment type="caution">
    <text evidence="1">The sequence shown here is derived from an EMBL/GenBank/DDBJ whole genome shotgun (WGS) entry which is preliminary data.</text>
</comment>
<evidence type="ECO:0008006" key="3">
    <source>
        <dbReference type="Google" id="ProtNLM"/>
    </source>
</evidence>
<dbReference type="Gene3D" id="1.25.40.10">
    <property type="entry name" value="Tetratricopeptide repeat domain"/>
    <property type="match status" value="2"/>
</dbReference>
<dbReference type="RefSeq" id="WP_094458231.1">
    <property type="nucleotide sequence ID" value="NZ_NOXU01000032.1"/>
</dbReference>
<dbReference type="EMBL" id="NOXU01000032">
    <property type="protein sequence ID" value="OYQ31549.1"/>
    <property type="molecule type" value="Genomic_DNA"/>
</dbReference>
<organism evidence="1 2">
    <name type="scientific">Niveispirillum lacus</name>
    <dbReference type="NCBI Taxonomy" id="1981099"/>
    <lineage>
        <taxon>Bacteria</taxon>
        <taxon>Pseudomonadati</taxon>
        <taxon>Pseudomonadota</taxon>
        <taxon>Alphaproteobacteria</taxon>
        <taxon>Rhodospirillales</taxon>
        <taxon>Azospirillaceae</taxon>
        <taxon>Niveispirillum</taxon>
    </lineage>
</organism>
<dbReference type="InterPro" id="IPR050767">
    <property type="entry name" value="Sel1_AlgK"/>
</dbReference>
<dbReference type="SMART" id="SM00671">
    <property type="entry name" value="SEL1"/>
    <property type="match status" value="12"/>
</dbReference>
<dbReference type="Pfam" id="PF08238">
    <property type="entry name" value="Sel1"/>
    <property type="match status" value="12"/>
</dbReference>
<dbReference type="AlphaFoldDB" id="A0A255YQR2"/>
<dbReference type="Proteomes" id="UP000216998">
    <property type="component" value="Unassembled WGS sequence"/>
</dbReference>
<name>A0A255YQR2_9PROT</name>
<dbReference type="PANTHER" id="PTHR11102">
    <property type="entry name" value="SEL-1-LIKE PROTEIN"/>
    <property type="match status" value="1"/>
</dbReference>
<protein>
    <recommendedName>
        <fullName evidence="3">Sel1 repeat family protein</fullName>
    </recommendedName>
</protein>
<dbReference type="InterPro" id="IPR006597">
    <property type="entry name" value="Sel1-like"/>
</dbReference>
<accession>A0A255YQR2</accession>
<dbReference type="PANTHER" id="PTHR11102:SF160">
    <property type="entry name" value="ERAD-ASSOCIATED E3 UBIQUITIN-PROTEIN LIGASE COMPONENT HRD3"/>
    <property type="match status" value="1"/>
</dbReference>
<dbReference type="InterPro" id="IPR011990">
    <property type="entry name" value="TPR-like_helical_dom_sf"/>
</dbReference>
<reference evidence="1 2" key="1">
    <citation type="submission" date="2017-07" db="EMBL/GenBank/DDBJ databases">
        <title>Niveispirillum cyanobacteriorum sp. nov., isolated from cyanobacterial aggregates in a eutrophic lake.</title>
        <authorList>
            <person name="Cai H."/>
        </authorList>
    </citation>
    <scope>NUCLEOTIDE SEQUENCE [LARGE SCALE GENOMIC DNA]</scope>
    <source>
        <strain evidence="2">TH1-14</strain>
    </source>
</reference>
<evidence type="ECO:0000313" key="1">
    <source>
        <dbReference type="EMBL" id="OYQ31549.1"/>
    </source>
</evidence>
<gene>
    <name evidence="1" type="ORF">CHU95_20620</name>
</gene>
<keyword evidence="2" id="KW-1185">Reference proteome</keyword>
<dbReference type="SUPFAM" id="SSF81901">
    <property type="entry name" value="HCP-like"/>
    <property type="match status" value="4"/>
</dbReference>